<dbReference type="EMBL" id="VWRR01000004">
    <property type="protein sequence ID" value="KAF6004098.1"/>
    <property type="molecule type" value="Genomic_DNA"/>
</dbReference>
<dbReference type="InterPro" id="IPR021325">
    <property type="entry name" value="CCB2/CCB4"/>
</dbReference>
<evidence type="ECO:0000313" key="2">
    <source>
        <dbReference type="Proteomes" id="UP000530660"/>
    </source>
</evidence>
<dbReference type="Pfam" id="PF11152">
    <property type="entry name" value="CCB2_CCB4"/>
    <property type="match status" value="1"/>
</dbReference>
<organism evidence="1 2">
    <name type="scientific">Cyanidiococcus yangmingshanensis</name>
    <dbReference type="NCBI Taxonomy" id="2690220"/>
    <lineage>
        <taxon>Eukaryota</taxon>
        <taxon>Rhodophyta</taxon>
        <taxon>Bangiophyceae</taxon>
        <taxon>Cyanidiales</taxon>
        <taxon>Cyanidiaceae</taxon>
        <taxon>Cyanidiococcus</taxon>
    </lineage>
</organism>
<protein>
    <submittedName>
        <fullName evidence="1">Uncharacterized protein</fullName>
    </submittedName>
</protein>
<dbReference type="AlphaFoldDB" id="A0A7J7IM25"/>
<gene>
    <name evidence="1" type="ORF">F1559_001587</name>
</gene>
<comment type="caution">
    <text evidence="1">The sequence shown here is derived from an EMBL/GenBank/DDBJ whole genome shotgun (WGS) entry which is preliminary data.</text>
</comment>
<accession>A0A7J7IM25</accession>
<name>A0A7J7IM25_9RHOD</name>
<keyword evidence="2" id="KW-1185">Reference proteome</keyword>
<evidence type="ECO:0000313" key="1">
    <source>
        <dbReference type="EMBL" id="KAF6004098.1"/>
    </source>
</evidence>
<sequence>MRERRTFLEVTTRPSVAFGLGTLLGTALVWNRLANLVTVEGARARADILGAIASSALLLYAVSAWQVDVRSTAPIRVRDGRYLERTTTCTLGDQTASALVWLTDTMFAGCPYITTAVWLEPERGRVVAQRGVVKTELGMLIDLKRLSERGLIDLGQSDSARYYADLKALPAKVELERLLPADTQAVWIGTFHPQSHEAEDPGVSSLILVLGCNKIRPFLDKDLGMLGFLQHQRLPFV</sequence>
<dbReference type="OrthoDB" id="10476440at2759"/>
<reference evidence="1 2" key="1">
    <citation type="journal article" date="2020" name="J. Phycol.">
        <title>Comparative genome analysis reveals Cyanidiococcus gen. nov., a new extremophilic red algal genus sister to Cyanidioschyzon (Cyanidioschyzonaceae, Rhodophyta).</title>
        <authorList>
            <person name="Liu S.-L."/>
            <person name="Chiang Y.-R."/>
            <person name="Yoon H.S."/>
            <person name="Fu H.-Y."/>
        </authorList>
    </citation>
    <scope>NUCLEOTIDE SEQUENCE [LARGE SCALE GENOMIC DNA]</scope>
    <source>
        <strain evidence="1 2">THAL066</strain>
    </source>
</reference>
<dbReference type="Proteomes" id="UP000530660">
    <property type="component" value="Unassembled WGS sequence"/>
</dbReference>
<proteinExistence type="predicted"/>